<dbReference type="InterPro" id="IPR001876">
    <property type="entry name" value="Znf_RanBP2"/>
</dbReference>
<evidence type="ECO:0000259" key="4">
    <source>
        <dbReference type="PROSITE" id="PS01358"/>
    </source>
</evidence>
<evidence type="ECO:0000256" key="3">
    <source>
        <dbReference type="ARBA" id="ARBA00022833"/>
    </source>
</evidence>
<reference evidence="5 6" key="1">
    <citation type="submission" date="2019-07" db="EMBL/GenBank/DDBJ databases">
        <title>Genomics analysis of Aphanomyces spp. identifies a new class of oomycete effector associated with host adaptation.</title>
        <authorList>
            <person name="Gaulin E."/>
        </authorList>
    </citation>
    <scope>NUCLEOTIDE SEQUENCE [LARGE SCALE GENOMIC DNA]</scope>
    <source>
        <strain evidence="5 6">ATCC 201684</strain>
    </source>
</reference>
<evidence type="ECO:0000313" key="6">
    <source>
        <dbReference type="Proteomes" id="UP000481153"/>
    </source>
</evidence>
<dbReference type="VEuPathDB" id="FungiDB:AeMF1_012824"/>
<proteinExistence type="predicted"/>
<gene>
    <name evidence="5" type="ORF">Ae201684_009994</name>
</gene>
<sequence>MESWYRKGLNLELLGQPYVTIGTTNLSWRNSATWRPPTTRRAPWSFSNSPPTNKMIQNMSLLTQKLRAFFTKNQPEAAATTSDATTKEWFADQWRCAECFQVNTSRGGECTKCNTHYDAYTYRCSLTF</sequence>
<protein>
    <recommendedName>
        <fullName evidence="4">RanBP2-type domain-containing protein</fullName>
    </recommendedName>
</protein>
<keyword evidence="3" id="KW-0862">Zinc</keyword>
<evidence type="ECO:0000313" key="5">
    <source>
        <dbReference type="EMBL" id="KAF0733177.1"/>
    </source>
</evidence>
<dbReference type="PROSITE" id="PS01358">
    <property type="entry name" value="ZF_RANBP2_1"/>
    <property type="match status" value="1"/>
</dbReference>
<keyword evidence="6" id="KW-1185">Reference proteome</keyword>
<dbReference type="EMBL" id="VJMJ01000126">
    <property type="protein sequence ID" value="KAF0733177.1"/>
    <property type="molecule type" value="Genomic_DNA"/>
</dbReference>
<organism evidence="5 6">
    <name type="scientific">Aphanomyces euteiches</name>
    <dbReference type="NCBI Taxonomy" id="100861"/>
    <lineage>
        <taxon>Eukaryota</taxon>
        <taxon>Sar</taxon>
        <taxon>Stramenopiles</taxon>
        <taxon>Oomycota</taxon>
        <taxon>Saprolegniomycetes</taxon>
        <taxon>Saprolegniales</taxon>
        <taxon>Verrucalvaceae</taxon>
        <taxon>Aphanomyces</taxon>
    </lineage>
</organism>
<evidence type="ECO:0000256" key="2">
    <source>
        <dbReference type="ARBA" id="ARBA00022771"/>
    </source>
</evidence>
<keyword evidence="1" id="KW-0479">Metal-binding</keyword>
<name>A0A6G0X029_9STRA</name>
<comment type="caution">
    <text evidence="5">The sequence shown here is derived from an EMBL/GenBank/DDBJ whole genome shotgun (WGS) entry which is preliminary data.</text>
</comment>
<feature type="domain" description="RanBP2-type" evidence="4">
    <location>
        <begin position="94"/>
        <end position="113"/>
    </location>
</feature>
<accession>A0A6G0X029</accession>
<dbReference type="Proteomes" id="UP000481153">
    <property type="component" value="Unassembled WGS sequence"/>
</dbReference>
<dbReference type="GO" id="GO:0008270">
    <property type="term" value="F:zinc ion binding"/>
    <property type="evidence" value="ECO:0007669"/>
    <property type="project" value="UniProtKB-KW"/>
</dbReference>
<keyword evidence="2" id="KW-0863">Zinc-finger</keyword>
<dbReference type="AlphaFoldDB" id="A0A6G0X029"/>
<evidence type="ECO:0000256" key="1">
    <source>
        <dbReference type="ARBA" id="ARBA00022723"/>
    </source>
</evidence>